<gene>
    <name evidence="7 9" type="primary">gatA</name>
</gene>
<evidence type="ECO:0000256" key="6">
    <source>
        <dbReference type="ARBA" id="ARBA00047407"/>
    </source>
</evidence>
<reference evidence="9" key="1">
    <citation type="journal article" date="2014" name="Genome Biol. Evol.">
        <title>Pangenome evidence for extensive interdomain horizontal transfer affecting lineage core and shell genes in uncultured planktonic thaumarchaeota and euryarchaeota.</title>
        <authorList>
            <person name="Deschamps P."/>
            <person name="Zivanovic Y."/>
            <person name="Moreira D."/>
            <person name="Rodriguez-Valera F."/>
            <person name="Lopez-Garcia P."/>
        </authorList>
    </citation>
    <scope>NUCLEOTIDE SEQUENCE</scope>
</reference>
<evidence type="ECO:0000256" key="4">
    <source>
        <dbReference type="ARBA" id="ARBA00022840"/>
    </source>
</evidence>
<dbReference type="GO" id="GO:0050567">
    <property type="term" value="F:glutaminyl-tRNA synthase (glutamine-hydrolyzing) activity"/>
    <property type="evidence" value="ECO:0007669"/>
    <property type="project" value="UniProtKB-UniRule"/>
</dbReference>
<dbReference type="SUPFAM" id="SSF75304">
    <property type="entry name" value="Amidase signature (AS) enzymes"/>
    <property type="match status" value="1"/>
</dbReference>
<feature type="domain" description="Amidase" evidence="8">
    <location>
        <begin position="23"/>
        <end position="464"/>
    </location>
</feature>
<dbReference type="PANTHER" id="PTHR11895">
    <property type="entry name" value="TRANSAMIDASE"/>
    <property type="match status" value="1"/>
</dbReference>
<keyword evidence="3 7" id="KW-0547">Nucleotide-binding</keyword>
<feature type="active site" description="Acyl-ester intermediate" evidence="7">
    <location>
        <position position="176"/>
    </location>
</feature>
<evidence type="ECO:0000256" key="1">
    <source>
        <dbReference type="ARBA" id="ARBA00008069"/>
    </source>
</evidence>
<dbReference type="Gene3D" id="3.90.1300.10">
    <property type="entry name" value="Amidase signature (AS) domain"/>
    <property type="match status" value="1"/>
</dbReference>
<dbReference type="InterPro" id="IPR020556">
    <property type="entry name" value="Amidase_CS"/>
</dbReference>
<dbReference type="InterPro" id="IPR023631">
    <property type="entry name" value="Amidase_dom"/>
</dbReference>
<evidence type="ECO:0000256" key="3">
    <source>
        <dbReference type="ARBA" id="ARBA00022741"/>
    </source>
</evidence>
<dbReference type="PANTHER" id="PTHR11895:SF7">
    <property type="entry name" value="GLUTAMYL-TRNA(GLN) AMIDOTRANSFERASE SUBUNIT A, MITOCHONDRIAL"/>
    <property type="match status" value="1"/>
</dbReference>
<sequence>MDLKTSILDYINDVKSGVFTVEEFTSATIQRIKDVDGDVHAYLSLNESAINDARIIDRKITAGEKVGRCYGFPISIKDNICIAGSKTTCASKMLENFVAPYTATVVDKLQNDDAIITGKTNLDEFAMGLTTEFSAYGPTKNPWNLKYVPGGSSGGSAASVAADECLASLGSDTGGSVRNPASFCSVVGLKPTYGLISRYGLISYANSIEQIGPVTKTVKDCGFLLNIIAGQDSNDDTTIDNANSDYLSDIEQGIDGKKIGIIKEMTSEGLSPEVSAATKDAIQDFEKLGAHCEEVSLPTIPYTVAAYYTITSTEAGSNLARYDNIRYGYDLDSEGYEYNSYISKSRSKFGPEVTRRIILGGFVPSAGHAGKYFLKALKVKSKLISEVNSAFEKYDFLISPTAPVQPFQFGEKIDDPVTLMLLDYNTVTANLTGTPAISVPYRVTDGLPIGMQIIGNSKSEKSLLQAAHALESKTELPEVPL</sequence>
<dbReference type="GO" id="GO:0030956">
    <property type="term" value="C:glutamyl-tRNA(Gln) amidotransferase complex"/>
    <property type="evidence" value="ECO:0007669"/>
    <property type="project" value="InterPro"/>
</dbReference>
<evidence type="ECO:0000259" key="8">
    <source>
        <dbReference type="Pfam" id="PF01425"/>
    </source>
</evidence>
<dbReference type="Pfam" id="PF01425">
    <property type="entry name" value="Amidase"/>
    <property type="match status" value="1"/>
</dbReference>
<dbReference type="GO" id="GO:0016740">
    <property type="term" value="F:transferase activity"/>
    <property type="evidence" value="ECO:0007669"/>
    <property type="project" value="UniProtKB-KW"/>
</dbReference>
<organism evidence="9">
    <name type="scientific">uncultured marine thaumarchaeote KM3_70_F01</name>
    <dbReference type="NCBI Taxonomy" id="1456255"/>
    <lineage>
        <taxon>Archaea</taxon>
        <taxon>Nitrososphaerota</taxon>
        <taxon>environmental samples</taxon>
    </lineage>
</organism>
<dbReference type="GO" id="GO:0005524">
    <property type="term" value="F:ATP binding"/>
    <property type="evidence" value="ECO:0007669"/>
    <property type="project" value="UniProtKB-KW"/>
</dbReference>
<evidence type="ECO:0000256" key="2">
    <source>
        <dbReference type="ARBA" id="ARBA00022598"/>
    </source>
</evidence>
<comment type="function">
    <text evidence="7">Allows the formation of correctly charged Gln-tRNA(Gln) through the transamidation of misacylated Glu-tRNA(Gln) in organisms which lack glutaminyl-tRNA synthetase. The reaction takes place in the presence of glutamine and ATP through an activated gamma-phospho-Glu-tRNA(Gln).</text>
</comment>
<dbReference type="HAMAP" id="MF_00120">
    <property type="entry name" value="GatA"/>
    <property type="match status" value="1"/>
</dbReference>
<keyword evidence="4 7" id="KW-0067">ATP-binding</keyword>
<dbReference type="NCBIfam" id="TIGR00132">
    <property type="entry name" value="gatA"/>
    <property type="match status" value="1"/>
</dbReference>
<evidence type="ECO:0000313" key="9">
    <source>
        <dbReference type="EMBL" id="AIF15595.1"/>
    </source>
</evidence>
<dbReference type="InterPro" id="IPR000120">
    <property type="entry name" value="Amidase"/>
</dbReference>
<dbReference type="InterPro" id="IPR036928">
    <property type="entry name" value="AS_sf"/>
</dbReference>
<dbReference type="GO" id="GO:0006412">
    <property type="term" value="P:translation"/>
    <property type="evidence" value="ECO:0007669"/>
    <property type="project" value="UniProtKB-UniRule"/>
</dbReference>
<proteinExistence type="inferred from homology"/>
<dbReference type="EC" id="6.3.5.7" evidence="7"/>
<keyword evidence="2 7" id="KW-0436">Ligase</keyword>
<feature type="active site" description="Charge relay system" evidence="7">
    <location>
        <position position="152"/>
    </location>
</feature>
<comment type="subunit">
    <text evidence="7">Heterotrimer of A, B and C subunits.</text>
</comment>
<protein>
    <recommendedName>
        <fullName evidence="7">Glutamyl-tRNA(Gln) amidotransferase subunit A</fullName>
        <shortName evidence="7">Glu-ADT subunit A</shortName>
        <ecNumber evidence="7">6.3.5.7</ecNumber>
    </recommendedName>
</protein>
<evidence type="ECO:0000256" key="5">
    <source>
        <dbReference type="ARBA" id="ARBA00022917"/>
    </source>
</evidence>
<dbReference type="InterPro" id="IPR004412">
    <property type="entry name" value="GatA"/>
</dbReference>
<evidence type="ECO:0000256" key="7">
    <source>
        <dbReference type="HAMAP-Rule" id="MF_00120"/>
    </source>
</evidence>
<comment type="catalytic activity">
    <reaction evidence="6 7">
        <text>L-glutamyl-tRNA(Gln) + L-glutamine + ATP + H2O = L-glutaminyl-tRNA(Gln) + L-glutamate + ADP + phosphate + H(+)</text>
        <dbReference type="Rhea" id="RHEA:17521"/>
        <dbReference type="Rhea" id="RHEA-COMP:9681"/>
        <dbReference type="Rhea" id="RHEA-COMP:9684"/>
        <dbReference type="ChEBI" id="CHEBI:15377"/>
        <dbReference type="ChEBI" id="CHEBI:15378"/>
        <dbReference type="ChEBI" id="CHEBI:29985"/>
        <dbReference type="ChEBI" id="CHEBI:30616"/>
        <dbReference type="ChEBI" id="CHEBI:43474"/>
        <dbReference type="ChEBI" id="CHEBI:58359"/>
        <dbReference type="ChEBI" id="CHEBI:78520"/>
        <dbReference type="ChEBI" id="CHEBI:78521"/>
        <dbReference type="ChEBI" id="CHEBI:456216"/>
        <dbReference type="EC" id="6.3.5.7"/>
    </reaction>
</comment>
<dbReference type="EMBL" id="KF901032">
    <property type="protein sequence ID" value="AIF15595.1"/>
    <property type="molecule type" value="Genomic_DNA"/>
</dbReference>
<dbReference type="PROSITE" id="PS00571">
    <property type="entry name" value="AMIDASES"/>
    <property type="match status" value="1"/>
</dbReference>
<dbReference type="AlphaFoldDB" id="A0A075HK19"/>
<accession>A0A075HK19</accession>
<keyword evidence="9" id="KW-0808">Transferase</keyword>
<name>A0A075HK19_9ARCH</name>
<keyword evidence="5 7" id="KW-0648">Protein biosynthesis</keyword>
<feature type="active site" description="Charge relay system" evidence="7">
    <location>
        <position position="77"/>
    </location>
</feature>
<comment type="similarity">
    <text evidence="1 7">Belongs to the amidase family. GatA subfamily.</text>
</comment>